<sequence>MSDLGLDMKQLMNFESLGLPGSFDAEEDRVSYDPLVLTPVESHPEDRNIDLQRDYNEARQNIHFQNQMMMDAAKIYLELAKNSESPRFLQAFNGLMQQMSNNNKELLNIHKDMKKITEQAGEKKKDNTPAAPVNIQNATVFMGSPSDLMDEIEDEEARVIEGETV</sequence>
<evidence type="ECO:0000313" key="2">
    <source>
        <dbReference type="Proteomes" id="UP000203896"/>
    </source>
</evidence>
<dbReference type="RefSeq" id="YP_009118836.1">
    <property type="nucleotide sequence ID" value="NC_025425.1"/>
</dbReference>
<dbReference type="EMBL" id="HE978309">
    <property type="protein sequence ID" value="CEO90756.1"/>
    <property type="molecule type" value="Genomic_DNA"/>
</dbReference>
<dbReference type="OrthoDB" id="13191at10239"/>
<organism evidence="1 2">
    <name type="scientific">Enterobacteria phage GEC-3S</name>
    <dbReference type="NCBI Taxonomy" id="1222338"/>
    <lineage>
        <taxon>Viruses</taxon>
        <taxon>Duplodnaviria</taxon>
        <taxon>Heunggongvirae</taxon>
        <taxon>Uroviricota</taxon>
        <taxon>Caudoviricetes</taxon>
        <taxon>Pantevenvirales</taxon>
        <taxon>Straboviridae</taxon>
        <taxon>Krischvirus</taxon>
        <taxon>Krischvirus gec3s</taxon>
    </lineage>
</organism>
<protein>
    <submittedName>
        <fullName evidence="1">Putative terminase DNA packaging enzyme small subunit</fullName>
    </submittedName>
</protein>
<proteinExistence type="predicted"/>
<name>A0A0B7MS08_9CAUD</name>
<accession>A0A0B7MS08</accession>
<dbReference type="KEGG" id="vg:23301191"/>
<reference evidence="1 2" key="1">
    <citation type="submission" date="2012-08" db="EMBL/GenBank/DDBJ databases">
        <title>Selection and characterization of a candidate therapeutic bacteriophage that lyses the German Escherichia coli O104:H4 outbreak strain.</title>
        <authorList>
            <person name="Merabishvilli M."/>
            <person name="De Vos D."/>
            <person name="Verbeken G."/>
            <person name="Kropinski A."/>
            <person name="Vandenheuvel D."/>
            <person name="Lavigne R."/>
            <person name="Wattiau P."/>
            <person name="Mast J."/>
            <person name="Ragimbeau C."/>
            <person name="Mossong J."/>
            <person name="Scheres J."/>
            <person name="Chanishvili N."/>
            <person name="Vaneechoutte M."/>
            <person name="Pirnay J.P."/>
        </authorList>
    </citation>
    <scope>NUCLEOTIDE SEQUENCE [LARGE SCALE GENOMIC DNA]</scope>
</reference>
<dbReference type="GeneID" id="23301191"/>
<evidence type="ECO:0000313" key="1">
    <source>
        <dbReference type="EMBL" id="CEO90756.1"/>
    </source>
</evidence>
<gene>
    <name evidence="1" type="ORF">BN201_0153</name>
</gene>
<dbReference type="Proteomes" id="UP000203896">
    <property type="component" value="Segment"/>
</dbReference>
<keyword evidence="2" id="KW-1185">Reference proteome</keyword>
<dbReference type="Gene3D" id="1.10.287.1060">
    <property type="entry name" value="ESAT-6-like"/>
    <property type="match status" value="1"/>
</dbReference>
<dbReference type="Pfam" id="PF11053">
    <property type="entry name" value="DNA_Packaging"/>
    <property type="match status" value="1"/>
</dbReference>
<dbReference type="InterPro" id="IPR020342">
    <property type="entry name" value="Phage_T4_Gp16_DNA-pack"/>
</dbReference>